<organism evidence="2 3">
    <name type="scientific">Propionigenium maris DSM 9537</name>
    <dbReference type="NCBI Taxonomy" id="1123000"/>
    <lineage>
        <taxon>Bacteria</taxon>
        <taxon>Fusobacteriati</taxon>
        <taxon>Fusobacteriota</taxon>
        <taxon>Fusobacteriia</taxon>
        <taxon>Fusobacteriales</taxon>
        <taxon>Fusobacteriaceae</taxon>
        <taxon>Propionigenium</taxon>
    </lineage>
</organism>
<dbReference type="Proteomes" id="UP001144471">
    <property type="component" value="Unassembled WGS sequence"/>
</dbReference>
<evidence type="ECO:0000259" key="1">
    <source>
        <dbReference type="Pfam" id="PF08241"/>
    </source>
</evidence>
<dbReference type="GO" id="GO:0008757">
    <property type="term" value="F:S-adenosylmethionine-dependent methyltransferase activity"/>
    <property type="evidence" value="ECO:0007669"/>
    <property type="project" value="InterPro"/>
</dbReference>
<dbReference type="Pfam" id="PF08241">
    <property type="entry name" value="Methyltransf_11"/>
    <property type="match status" value="1"/>
</dbReference>
<keyword evidence="2" id="KW-0489">Methyltransferase</keyword>
<dbReference type="Gene3D" id="3.40.50.150">
    <property type="entry name" value="Vaccinia Virus protein VP39"/>
    <property type="match status" value="1"/>
</dbReference>
<feature type="domain" description="Methyltransferase type 11" evidence="1">
    <location>
        <begin position="39"/>
        <end position="133"/>
    </location>
</feature>
<accession>A0A9W6GQ93</accession>
<dbReference type="GO" id="GO:0032259">
    <property type="term" value="P:methylation"/>
    <property type="evidence" value="ECO:0007669"/>
    <property type="project" value="UniProtKB-KW"/>
</dbReference>
<dbReference type="SUPFAM" id="SSF53335">
    <property type="entry name" value="S-adenosyl-L-methionine-dependent methyltransferases"/>
    <property type="match status" value="1"/>
</dbReference>
<dbReference type="InterPro" id="IPR029063">
    <property type="entry name" value="SAM-dependent_MTases_sf"/>
</dbReference>
<dbReference type="AlphaFoldDB" id="A0A9W6GQ93"/>
<name>A0A9W6GQ93_9FUSO</name>
<dbReference type="PANTHER" id="PTHR45036">
    <property type="entry name" value="METHYLTRANSFERASE LIKE 7B"/>
    <property type="match status" value="1"/>
</dbReference>
<keyword evidence="2" id="KW-0808">Transferase</keyword>
<protein>
    <submittedName>
        <fullName evidence="2">Type 11 methyltransferase</fullName>
    </submittedName>
</protein>
<dbReference type="RefSeq" id="WP_281837766.1">
    <property type="nucleotide sequence ID" value="NZ_BSDY01000033.1"/>
</dbReference>
<sequence>METKDKYSRIAKFYDKMEEMMMFNNYRKEVVEKAQGNILEVGIGTGENLKCYKKVQKVTGVDFSPGMLKIAKEKAKVMDIDVELQEMDIQKMTFPKNSFDTIVSTCVFCTVPDPIAGLREVFRVLKPGGRAIFLEHMKSRNIVLNILLYTMNIFSRLILGTSMVRRTQENIESVGFKVVERRDILFDVVRIIVAEKEE</sequence>
<evidence type="ECO:0000313" key="2">
    <source>
        <dbReference type="EMBL" id="GLI58092.1"/>
    </source>
</evidence>
<keyword evidence="3" id="KW-1185">Reference proteome</keyword>
<dbReference type="PANTHER" id="PTHR45036:SF1">
    <property type="entry name" value="METHYLTRANSFERASE LIKE 7A"/>
    <property type="match status" value="1"/>
</dbReference>
<dbReference type="InterPro" id="IPR052356">
    <property type="entry name" value="Thiol_S-MT"/>
</dbReference>
<gene>
    <name evidence="2" type="ORF">PM10SUCC1_36060</name>
</gene>
<dbReference type="CDD" id="cd02440">
    <property type="entry name" value="AdoMet_MTases"/>
    <property type="match status" value="1"/>
</dbReference>
<dbReference type="EMBL" id="BSDY01000033">
    <property type="protein sequence ID" value="GLI58092.1"/>
    <property type="molecule type" value="Genomic_DNA"/>
</dbReference>
<proteinExistence type="predicted"/>
<dbReference type="InterPro" id="IPR013216">
    <property type="entry name" value="Methyltransf_11"/>
</dbReference>
<evidence type="ECO:0000313" key="3">
    <source>
        <dbReference type="Proteomes" id="UP001144471"/>
    </source>
</evidence>
<comment type="caution">
    <text evidence="2">The sequence shown here is derived from an EMBL/GenBank/DDBJ whole genome shotgun (WGS) entry which is preliminary data.</text>
</comment>
<reference evidence="2" key="1">
    <citation type="submission" date="2022-12" db="EMBL/GenBank/DDBJ databases">
        <title>Reference genome sequencing for broad-spectrum identification of bacterial and archaeal isolates by mass spectrometry.</title>
        <authorList>
            <person name="Sekiguchi Y."/>
            <person name="Tourlousse D.M."/>
        </authorList>
    </citation>
    <scope>NUCLEOTIDE SEQUENCE</scope>
    <source>
        <strain evidence="2">10succ1</strain>
    </source>
</reference>